<reference evidence="1 2" key="1">
    <citation type="submission" date="2022-01" db="EMBL/GenBank/DDBJ databases">
        <title>Whole genome-based taxonomy of the Shewanellaceae.</title>
        <authorList>
            <person name="Martin-Rodriguez A.J."/>
        </authorList>
    </citation>
    <scope>NUCLEOTIDE SEQUENCE [LARGE SCALE GENOMIC DNA]</scope>
    <source>
        <strain evidence="1 2">DSM 24955</strain>
    </source>
</reference>
<dbReference type="EMBL" id="JAKIKU010000050">
    <property type="protein sequence ID" value="MCL1048008.1"/>
    <property type="molecule type" value="Genomic_DNA"/>
</dbReference>
<sequence length="229" mass="22630">TVDANGDYSIDGVDISGLVDGDITVDASAVDQNGQTVTDADTDNMDATAGSIDVALTINDGAETADISGSTTDVAPNSTVTLTLTDSAGTVQVITGVTVDANGDYSIDGVDISGLVDGDITVDAQAVDQNGQTVTDADTDNMDATAGSIDVALVINDGAETADISGSTTDVAPNSTVTLTLTDSAGTVQIITGVTVDANGDYTIDGVDISGLVDGDITVDASAVDQNGQ</sequence>
<dbReference type="InterPro" id="IPR013783">
    <property type="entry name" value="Ig-like_fold"/>
</dbReference>
<gene>
    <name evidence="1" type="ORF">L2737_22250</name>
</gene>
<name>A0ABT0KW51_9GAMM</name>
<dbReference type="Proteomes" id="UP001202134">
    <property type="component" value="Unassembled WGS sequence"/>
</dbReference>
<evidence type="ECO:0000313" key="2">
    <source>
        <dbReference type="Proteomes" id="UP001202134"/>
    </source>
</evidence>
<proteinExistence type="predicted"/>
<comment type="caution">
    <text evidence="1">The sequence shown here is derived from an EMBL/GenBank/DDBJ whole genome shotgun (WGS) entry which is preliminary data.</text>
</comment>
<evidence type="ECO:0000313" key="1">
    <source>
        <dbReference type="EMBL" id="MCL1048008.1"/>
    </source>
</evidence>
<accession>A0ABT0KW51</accession>
<protein>
    <submittedName>
        <fullName evidence="1">RTX toxin</fullName>
    </submittedName>
</protein>
<feature type="non-terminal residue" evidence="1">
    <location>
        <position position="229"/>
    </location>
</feature>
<dbReference type="Gene3D" id="2.60.40.10">
    <property type="entry name" value="Immunoglobulins"/>
    <property type="match status" value="2"/>
</dbReference>
<feature type="non-terminal residue" evidence="1">
    <location>
        <position position="1"/>
    </location>
</feature>
<organism evidence="1 2">
    <name type="scientific">Shewanella electrodiphila</name>
    <dbReference type="NCBI Taxonomy" id="934143"/>
    <lineage>
        <taxon>Bacteria</taxon>
        <taxon>Pseudomonadati</taxon>
        <taxon>Pseudomonadota</taxon>
        <taxon>Gammaproteobacteria</taxon>
        <taxon>Alteromonadales</taxon>
        <taxon>Shewanellaceae</taxon>
        <taxon>Shewanella</taxon>
    </lineage>
</organism>
<keyword evidence="2" id="KW-1185">Reference proteome</keyword>